<dbReference type="InterPro" id="IPR050708">
    <property type="entry name" value="T6SS_VgrG/RHS"/>
</dbReference>
<sequence length="2092" mass="239601">MRLRRKLSEKQILTIYSFYKTTQRFFIVLALTGMIFSLFPNKNVYATNKVITSDIAKSEISEKDYYQSSDVDRALVPIVEEDESKRTANEKHFRKLDGTYEVAIYENEVHYYDKGSWYDIDNSFVDDGTKLENKQNAFRVNFPKTINENKSIQVKTKNYSIDWRVIDIDKTSAAYSTNSQKQTTKHELNYVEQSVYYSNIRPYVDLEYILKGSDIKEYIILNDFIDNFSISFEYSLKNLNLIELEDGIFFVDLNGERVFEFEDLFMFDSNNEVSNDVEIEIIETNKGNYLVTILPNLDWLSSAVYPVKIDPTLVSTTTSMTIRDTYISQVNPTTNYSSSPYMYLSNTNFTNQYKGLISFTLPASIMNQTITYAHLSFMPYVTTTNAQLNIYKNIKSFNTTNVTWDSWHSEQSYEDRVIDYHTVKNGSPFIFDITKPVKEWQAEGISMIDGFTIAHDDEYGSLNVVYQNETTNSSYRPLVKIGYEEPSGLKDYWTYSSQNAGMIGTGYISDYTGNLTWVRKEYELKNEYMPLTLSFFYNNYNRNVDIGYGNGWRTNFTVEIQYDASLNLYYLHKPDGNKIYFMNNVCTIIYSEVKSCKAIAEDGSRMVLERITNFDQNQSIKVKTISDIEYNFNNSGRLSSLRNTKTSHTLTIAFMDSSSLKIDYIKDEADNRIDFTYEGTLLSETKLELKKEENGYREVEKRNYNYDTYNNLCYIDYDYRYGNGSNTEWTTDTNNRLHYLFDNNKRLVQAFNEKDNFKVQYSYDLKNRVNSISTTDDDLNLGLTSIVYDSSKTTYTDHEANSIYYSFDQYGHTVNVMDDFGNSTYYRYSGLFTKIDNLWNPINGYDMINLVPNYVNNHKLIESSDLIKQHQNPLLNHGFEESNYGWTLNKGTGNIVFAYNESVLGDKSLKISRLASSVYANQQVYLTQGEYKVQGWIKNNGAVPGAYIDVENVTTKGILNKVFQKDEWVQYELIFTINTSRTVNIKLVNDSNYSDAFFDNIQINKGFVDTRYNPISNNSFESGSSNWTLTNASVVNINETGILNDILGSKALKMDGDGGTTHQAYQTIDGLYTRGENYNVGGWAKAQAVPNKGYNNGVDQFDGRFFGFVVEIYCVPSQFGDPGQPYTSYIFMPFNPAIDDWQYQMHSFFVPQFAVNIKIYARYNGEGTAYFDNIQLYHDDLSTKYGYDVSTGDLTTIAKPDGTNIKIDYDDEHNVEKITQNEQVVEIKSTDTYQIEQITKNNVKTTFEYDTITNQLKYTYVGRGIQLYSQDKWFQTSTGYTSDGQYISSQTDEFGNTINIGTDITIGKIKELKDAIGNIQRFTYDEYGNLVNTTIDSSTSSEVLTGSYEYDDYGRIWKISRNGYIYEFVYDALNQITSVKIANVTVMSYEYWLDDTGVYHTGLLKTQIYGNSDTVGFVYTKERLLESISFNGVIRYEYKYDTSGNLSIFKDIHNNNIYFYAYDLAGRLKKITDKDGNRITYQYDQSGHVAHYYYNISGVSRAVTYSYNHSTGEYDYTLYSVGNTAVKKDFNYDTDSLRRLNSIDLIIGTNTFKKIIGYDDSKVDPTMGNATTRIYQITYQKNGTTRQVHQYTYDKNHNITAISVKASGMTIEHYQYYYDGFNQLVREDIYLIGRVSKTVVYNYDLQNNLTSIKTFSYLNVTGTPQTEKKMYYQNTWKDQLTKIEYYVSGSLSYYQTFSYDASGNVTSLIDSRTATAYKNYEWDGRQLVNYITASKTIAFKYNDQGIRTRQVQVTSSGTITIDYSLDGDKVLVESRSDGITLSYTYDVDGTLLSMQYNGNEYFYITNMQGDVIELVDINGNTVSTYRYDAWGNIIDQTGGTIADMNPYRYRGYRYDVETGYYYLQSRYYDPVIGRFISSDGLLGETGNLLTHNMYAYANNNPVMNVDPNGDFAISALIIGAILGFAAVYIQDVMYELKDGFEWSDLNTFEENGWKYLGATLGGALGGLGAGMGTTMLAGGLGSVVSGLFSGEINSLSSASLHFGMGMVTSGLSYGLSKCITSSLASKKISSILGTSNKNIRINSNLRKANFGDLKIGRDGFRYVTRELYIRLGYDSMQQNIAYGIDFTFGLIS</sequence>
<keyword evidence="2" id="KW-1133">Transmembrane helix</keyword>
<dbReference type="EMBL" id="JAOEGN010000003">
    <property type="protein sequence ID" value="MCU0104545.1"/>
    <property type="molecule type" value="Genomic_DNA"/>
</dbReference>
<evidence type="ECO:0000256" key="2">
    <source>
        <dbReference type="SAM" id="Phobius"/>
    </source>
</evidence>
<dbReference type="Gene3D" id="2.60.120.260">
    <property type="entry name" value="Galactose-binding domain-like"/>
    <property type="match status" value="2"/>
</dbReference>
<dbReference type="InterPro" id="IPR022385">
    <property type="entry name" value="Rhs_assc_core"/>
</dbReference>
<dbReference type="PANTHER" id="PTHR32305">
    <property type="match status" value="1"/>
</dbReference>
<dbReference type="NCBIfam" id="TIGR03696">
    <property type="entry name" value="Rhs_assc_core"/>
    <property type="match status" value="1"/>
</dbReference>
<comment type="caution">
    <text evidence="4">The sequence shown here is derived from an EMBL/GenBank/DDBJ whole genome shotgun (WGS) entry which is preliminary data.</text>
</comment>
<dbReference type="Pfam" id="PF25023">
    <property type="entry name" value="TEN_YD-shell"/>
    <property type="match status" value="1"/>
</dbReference>
<dbReference type="RefSeq" id="WP_262095782.1">
    <property type="nucleotide sequence ID" value="NZ_JAOEGN010000003.1"/>
</dbReference>
<dbReference type="NCBIfam" id="TIGR01643">
    <property type="entry name" value="YD_repeat_2x"/>
    <property type="match status" value="1"/>
</dbReference>
<gene>
    <name evidence="4" type="ORF">N7603_02625</name>
</gene>
<feature type="domain" description="Teneurin-like YD-shell" evidence="3">
    <location>
        <begin position="1307"/>
        <end position="1902"/>
    </location>
</feature>
<evidence type="ECO:0000256" key="1">
    <source>
        <dbReference type="ARBA" id="ARBA00022737"/>
    </source>
</evidence>
<organism evidence="4 5">
    <name type="scientific">Paracholeplasma vituli</name>
    <dbReference type="NCBI Taxonomy" id="69473"/>
    <lineage>
        <taxon>Bacteria</taxon>
        <taxon>Bacillati</taxon>
        <taxon>Mycoplasmatota</taxon>
        <taxon>Mollicutes</taxon>
        <taxon>Acholeplasmatales</taxon>
        <taxon>Acholeplasmataceae</taxon>
        <taxon>Paracholeplasma</taxon>
    </lineage>
</organism>
<name>A0ABT2PUC3_9MOLU</name>
<evidence type="ECO:0000313" key="5">
    <source>
        <dbReference type="Proteomes" id="UP001209076"/>
    </source>
</evidence>
<protein>
    <submittedName>
        <fullName evidence="4">DNRLRE domain-containing protein</fullName>
    </submittedName>
</protein>
<dbReference type="NCBIfam" id="NF033679">
    <property type="entry name" value="DNRLRE_dom"/>
    <property type="match status" value="1"/>
</dbReference>
<dbReference type="InterPro" id="IPR056823">
    <property type="entry name" value="TEN-like_YD-shell"/>
</dbReference>
<feature type="transmembrane region" description="Helical" evidence="2">
    <location>
        <begin position="21"/>
        <end position="39"/>
    </location>
</feature>
<keyword evidence="5" id="KW-1185">Reference proteome</keyword>
<dbReference type="Proteomes" id="UP001209076">
    <property type="component" value="Unassembled WGS sequence"/>
</dbReference>
<accession>A0ABT2PUC3</accession>
<evidence type="ECO:0000259" key="3">
    <source>
        <dbReference type="Pfam" id="PF25023"/>
    </source>
</evidence>
<evidence type="ECO:0000313" key="4">
    <source>
        <dbReference type="EMBL" id="MCU0104545.1"/>
    </source>
</evidence>
<keyword evidence="2" id="KW-0472">Membrane</keyword>
<dbReference type="PANTHER" id="PTHR32305:SF15">
    <property type="entry name" value="PROTEIN RHSA-RELATED"/>
    <property type="match status" value="1"/>
</dbReference>
<proteinExistence type="predicted"/>
<reference evidence="5" key="1">
    <citation type="submission" date="2023-07" db="EMBL/GenBank/DDBJ databases">
        <title>Novel Mycoplasma species identified in domestic and wild animals.</title>
        <authorList>
            <person name="Volokhov D.V."/>
            <person name="Furtak V.A."/>
            <person name="Zagorodnyaya T.A."/>
        </authorList>
    </citation>
    <scope>NUCLEOTIDE SEQUENCE [LARGE SCALE GENOMIC DNA]</scope>
    <source>
        <strain evidence="5">92-19</strain>
    </source>
</reference>
<dbReference type="Gene3D" id="2.180.10.10">
    <property type="entry name" value="RHS repeat-associated core"/>
    <property type="match status" value="2"/>
</dbReference>
<keyword evidence="1" id="KW-0677">Repeat</keyword>
<dbReference type="InterPro" id="IPR006530">
    <property type="entry name" value="YD"/>
</dbReference>
<keyword evidence="2" id="KW-0812">Transmembrane</keyword>